<feature type="compositionally biased region" description="Low complexity" evidence="3">
    <location>
        <begin position="206"/>
        <end position="221"/>
    </location>
</feature>
<dbReference type="OrthoDB" id="422728at2759"/>
<comment type="caution">
    <text evidence="6">The sequence shown here is derived from an EMBL/GenBank/DDBJ whole genome shotgun (WGS) entry which is preliminary data.</text>
</comment>
<dbReference type="InterPro" id="IPR055418">
    <property type="entry name" value="UFD1_N2"/>
</dbReference>
<gene>
    <name evidence="6" type="ORF">GpartN1_g1284.t1</name>
    <name evidence="7" type="ORF">GpartN1_g3718.t1</name>
</gene>
<evidence type="ECO:0008006" key="9">
    <source>
        <dbReference type="Google" id="ProtNLM"/>
    </source>
</evidence>
<feature type="domain" description="Ubiquitin fusion degradation protein UFD1 N-terminal subdomain 1" evidence="4">
    <location>
        <begin position="25"/>
        <end position="119"/>
    </location>
</feature>
<dbReference type="InterPro" id="IPR004854">
    <property type="entry name" value="Ufd1-like"/>
</dbReference>
<dbReference type="EMBL" id="BQMJ01000028">
    <property type="protein sequence ID" value="GJQ11927.1"/>
    <property type="molecule type" value="Genomic_DNA"/>
</dbReference>
<dbReference type="GO" id="GO:0036503">
    <property type="term" value="P:ERAD pathway"/>
    <property type="evidence" value="ECO:0007669"/>
    <property type="project" value="TreeGrafter"/>
</dbReference>
<evidence type="ECO:0000313" key="6">
    <source>
        <dbReference type="EMBL" id="GJQ09493.1"/>
    </source>
</evidence>
<dbReference type="Gene3D" id="2.40.40.50">
    <property type="entry name" value="Ubiquitin fusion degradation protein UFD1, N-terminal domain"/>
    <property type="match status" value="1"/>
</dbReference>
<feature type="domain" description="Ubiquitin fusion degradation protein UFD1 N-terminal subdomain 2" evidence="5">
    <location>
        <begin position="120"/>
        <end position="195"/>
    </location>
</feature>
<dbReference type="Proteomes" id="UP001061958">
    <property type="component" value="Unassembled WGS sequence"/>
</dbReference>
<feature type="region of interest" description="Disordered" evidence="3">
    <location>
        <begin position="252"/>
        <end position="333"/>
    </location>
</feature>
<dbReference type="GO" id="GO:0034098">
    <property type="term" value="C:VCP-NPL4-UFD1 AAA ATPase complex"/>
    <property type="evidence" value="ECO:0007669"/>
    <property type="project" value="TreeGrafter"/>
</dbReference>
<dbReference type="GO" id="GO:0031593">
    <property type="term" value="F:polyubiquitin modification-dependent protein binding"/>
    <property type="evidence" value="ECO:0007669"/>
    <property type="project" value="TreeGrafter"/>
</dbReference>
<feature type="region of interest" description="Disordered" evidence="3">
    <location>
        <begin position="199"/>
        <end position="232"/>
    </location>
</feature>
<dbReference type="Gene3D" id="3.10.330.10">
    <property type="match status" value="1"/>
</dbReference>
<evidence type="ECO:0000256" key="1">
    <source>
        <dbReference type="ARBA" id="ARBA00006043"/>
    </source>
</evidence>
<sequence length="333" mass="36898">MFPLGGGGLPGFPFQSPFPVPSGAFQRNLRAYPVSFIDKPQLENGDKIILPPSALDALTQMQVSYPMLFQLESSAGRVTHCGVMEFIAEEGFSYLPYWMMQNMAVEEGELIKIRNANLPKGTFVKLRPQSSEFLAISDPKAVLEARLRNFSCLTQGDTIAIHYLNRIYWIDILQVQPGDAISIIDADVNVEFAPPADMETKQSNETNSTSSNLAGNSLGSNMENIKDDRQTNFVSDSKAKLEERRNAAIHAFRNARQGHRALHDSDSESSEEEDRTTDKSFVPFSGEGRSLRGTVSSKIEKETQTKENSTKDKTNASTTSFVPFSGKGRTLRD</sequence>
<evidence type="ECO:0000256" key="2">
    <source>
        <dbReference type="ARBA" id="ARBA00022786"/>
    </source>
</evidence>
<reference evidence="6" key="1">
    <citation type="journal article" date="2022" name="Proc. Natl. Acad. Sci. U.S.A.">
        <title>Life cycle and functional genomics of the unicellular red alga Galdieria for elucidating algal and plant evolution and industrial use.</title>
        <authorList>
            <person name="Hirooka S."/>
            <person name="Itabashi T."/>
            <person name="Ichinose T.M."/>
            <person name="Onuma R."/>
            <person name="Fujiwara T."/>
            <person name="Yamashita S."/>
            <person name="Jong L.W."/>
            <person name="Tomita R."/>
            <person name="Iwane A.H."/>
            <person name="Miyagishima S.Y."/>
        </authorList>
    </citation>
    <scope>NUCLEOTIDE SEQUENCE</scope>
    <source>
        <strain evidence="6">NBRC 102759</strain>
    </source>
</reference>
<name>A0A9C7PRU1_9RHOD</name>
<keyword evidence="2" id="KW-0833">Ubl conjugation pathway</keyword>
<keyword evidence="8" id="KW-1185">Reference proteome</keyword>
<comment type="similarity">
    <text evidence="1">Belongs to the UFD1 family.</text>
</comment>
<evidence type="ECO:0000259" key="5">
    <source>
        <dbReference type="Pfam" id="PF24842"/>
    </source>
</evidence>
<feature type="compositionally biased region" description="Basic and acidic residues" evidence="3">
    <location>
        <begin position="298"/>
        <end position="314"/>
    </location>
</feature>
<evidence type="ECO:0000259" key="4">
    <source>
        <dbReference type="Pfam" id="PF03152"/>
    </source>
</evidence>
<proteinExistence type="inferred from homology"/>
<dbReference type="AlphaFoldDB" id="A0A9C7PRU1"/>
<dbReference type="InterPro" id="IPR055417">
    <property type="entry name" value="UFD1_N1"/>
</dbReference>
<dbReference type="GO" id="GO:0006511">
    <property type="term" value="P:ubiquitin-dependent protein catabolic process"/>
    <property type="evidence" value="ECO:0007669"/>
    <property type="project" value="InterPro"/>
</dbReference>
<dbReference type="Pfam" id="PF24842">
    <property type="entry name" value="UFD1_N2"/>
    <property type="match status" value="1"/>
</dbReference>
<dbReference type="PANTHER" id="PTHR12555:SF13">
    <property type="entry name" value="UBIQUITIN RECOGNITION FACTOR IN ER-ASSOCIATED DEGRADATION PROTEIN 1"/>
    <property type="match status" value="1"/>
</dbReference>
<dbReference type="PANTHER" id="PTHR12555">
    <property type="entry name" value="UBIQUITIN FUSION DEGRADATON PROTEIN 1"/>
    <property type="match status" value="1"/>
</dbReference>
<dbReference type="Pfam" id="PF03152">
    <property type="entry name" value="UFD1_N1"/>
    <property type="match status" value="1"/>
</dbReference>
<evidence type="ECO:0000313" key="7">
    <source>
        <dbReference type="EMBL" id="GJQ11927.1"/>
    </source>
</evidence>
<reference evidence="6" key="2">
    <citation type="submission" date="2022-01" db="EMBL/GenBank/DDBJ databases">
        <authorList>
            <person name="Hirooka S."/>
            <person name="Miyagishima S.Y."/>
        </authorList>
    </citation>
    <scope>NUCLEOTIDE SEQUENCE</scope>
    <source>
        <strain evidence="6">NBRC 102759</strain>
    </source>
</reference>
<dbReference type="EMBL" id="BQMJ01000009">
    <property type="protein sequence ID" value="GJQ09493.1"/>
    <property type="molecule type" value="Genomic_DNA"/>
</dbReference>
<evidence type="ECO:0000256" key="3">
    <source>
        <dbReference type="SAM" id="MobiDB-lite"/>
    </source>
</evidence>
<protein>
    <recommendedName>
        <fullName evidence="9">Ubiquitin fusion degradation protein</fullName>
    </recommendedName>
</protein>
<accession>A0A9C7PRU1</accession>
<organism evidence="6 8">
    <name type="scientific">Galdieria partita</name>
    <dbReference type="NCBI Taxonomy" id="83374"/>
    <lineage>
        <taxon>Eukaryota</taxon>
        <taxon>Rhodophyta</taxon>
        <taxon>Bangiophyceae</taxon>
        <taxon>Galdieriales</taxon>
        <taxon>Galdieriaceae</taxon>
        <taxon>Galdieria</taxon>
    </lineage>
</organism>
<evidence type="ECO:0000313" key="8">
    <source>
        <dbReference type="Proteomes" id="UP001061958"/>
    </source>
</evidence>
<dbReference type="InterPro" id="IPR042299">
    <property type="entry name" value="Ufd1-like_Nn"/>
</dbReference>